<reference evidence="1 2" key="1">
    <citation type="journal article" date="2003" name="Proc. Natl. Acad. Sci. U.S.A.">
        <title>Complete genome sequence of the marine planctomycete Pirellula sp. strain 1.</title>
        <authorList>
            <person name="Gloeckner F.O."/>
            <person name="Kube M."/>
            <person name="Bauer M."/>
            <person name="Teeling H."/>
            <person name="Lombardot T."/>
            <person name="Ludwig W."/>
            <person name="Gade D."/>
            <person name="Beck A."/>
            <person name="Borzym K."/>
            <person name="Heitmann K."/>
            <person name="Rabus R."/>
            <person name="Schlesner H."/>
            <person name="Amann R."/>
            <person name="Reinhardt R."/>
        </authorList>
    </citation>
    <scope>NUCLEOTIDE SEQUENCE [LARGE SCALE GENOMIC DNA]</scope>
    <source>
        <strain evidence="2">DSM 10527 / NCIMB 13988 / SH1</strain>
    </source>
</reference>
<sequence>MPQGRLENILAYQTGHDTAAMNLTTVTKDKIVATLDGVQIQFSTTTDALLDSLPSISINETSSASYIHFGSKVDDLLNSYDRSEARIKA</sequence>
<gene>
    <name evidence="1" type="ordered locus">RB56</name>
</gene>
<organism evidence="1 2">
    <name type="scientific">Rhodopirellula baltica (strain DSM 10527 / NCIMB 13988 / SH1)</name>
    <dbReference type="NCBI Taxonomy" id="243090"/>
    <lineage>
        <taxon>Bacteria</taxon>
        <taxon>Pseudomonadati</taxon>
        <taxon>Planctomycetota</taxon>
        <taxon>Planctomycetia</taxon>
        <taxon>Pirellulales</taxon>
        <taxon>Pirellulaceae</taxon>
        <taxon>Rhodopirellula</taxon>
    </lineage>
</organism>
<dbReference type="STRING" id="243090.RB56"/>
<dbReference type="PATRIC" id="fig|243090.15.peg.36"/>
<evidence type="ECO:0000313" key="2">
    <source>
        <dbReference type="Proteomes" id="UP000001025"/>
    </source>
</evidence>
<dbReference type="HOGENOM" id="CLU_2452579_0_0_0"/>
<name>Q7UZC1_RHOBA</name>
<dbReference type="EMBL" id="BX294133">
    <property type="protein sequence ID" value="CAD71362.1"/>
    <property type="molecule type" value="Genomic_DNA"/>
</dbReference>
<proteinExistence type="predicted"/>
<dbReference type="KEGG" id="rba:RB56"/>
<dbReference type="EnsemblBacteria" id="CAD71362">
    <property type="protein sequence ID" value="CAD71362"/>
    <property type="gene ID" value="RB56"/>
</dbReference>
<keyword evidence="2" id="KW-1185">Reference proteome</keyword>
<dbReference type="AlphaFoldDB" id="Q7UZC1"/>
<protein>
    <submittedName>
        <fullName evidence="1">Uncharacterized protein</fullName>
    </submittedName>
</protein>
<evidence type="ECO:0000313" key="1">
    <source>
        <dbReference type="EMBL" id="CAD71362.1"/>
    </source>
</evidence>
<dbReference type="Proteomes" id="UP000001025">
    <property type="component" value="Chromosome"/>
</dbReference>
<accession>Q7UZC1</accession>
<dbReference type="InParanoid" id="Q7UZC1"/>